<proteinExistence type="predicted"/>
<evidence type="ECO:0000259" key="1">
    <source>
        <dbReference type="Pfam" id="PF01636"/>
    </source>
</evidence>
<dbReference type="Gene3D" id="3.90.1200.10">
    <property type="match status" value="1"/>
</dbReference>
<feature type="domain" description="Aminoglycoside phosphotransferase" evidence="1">
    <location>
        <begin position="20"/>
        <end position="245"/>
    </location>
</feature>
<dbReference type="RefSeq" id="WP_161959279.1">
    <property type="nucleotide sequence ID" value="NZ_CP117255.1"/>
</dbReference>
<gene>
    <name evidence="2" type="ORF">PR017_00340</name>
</gene>
<evidence type="ECO:0000313" key="3">
    <source>
        <dbReference type="Proteomes" id="UP000249499"/>
    </source>
</evidence>
<dbReference type="PANTHER" id="PTHR21310:SF42">
    <property type="entry name" value="BIFUNCTIONAL AAC_APH"/>
    <property type="match status" value="1"/>
</dbReference>
<dbReference type="AlphaFoldDB" id="A0AAF1K5V7"/>
<dbReference type="PANTHER" id="PTHR21310">
    <property type="entry name" value="AMINOGLYCOSIDE PHOSPHOTRANSFERASE-RELATED-RELATED"/>
    <property type="match status" value="1"/>
</dbReference>
<keyword evidence="3" id="KW-1185">Reference proteome</keyword>
<name>A0AAF1K5V7_9HYPH</name>
<dbReference type="InterPro" id="IPR002575">
    <property type="entry name" value="Aminoglycoside_PTrfase"/>
</dbReference>
<dbReference type="InterPro" id="IPR011009">
    <property type="entry name" value="Kinase-like_dom_sf"/>
</dbReference>
<dbReference type="KEGG" id="rtu:PR017_00340"/>
<protein>
    <submittedName>
        <fullName evidence="2">Aminoglycoside phosphotransferase family protein</fullName>
    </submittedName>
</protein>
<dbReference type="EMBL" id="CP117255">
    <property type="protein sequence ID" value="WFR95641.1"/>
    <property type="molecule type" value="Genomic_DNA"/>
</dbReference>
<reference evidence="2 3" key="1">
    <citation type="journal article" date="2018" name="Sci. Rep.">
        <title>Rhizobium tumorigenes sp. nov., a novel plant tumorigenic bacterium isolated from cane gall tumors on thornless blackberry.</title>
        <authorList>
            <person name="Kuzmanovi N."/>
            <person name="Smalla K."/>
            <person name="Gronow S."/>
            <person name="PuBawska J."/>
        </authorList>
    </citation>
    <scope>NUCLEOTIDE SEQUENCE [LARGE SCALE GENOMIC DNA]</scope>
    <source>
        <strain evidence="2 3">1078</strain>
    </source>
</reference>
<dbReference type="Proteomes" id="UP000249499">
    <property type="component" value="Chromosome"/>
</dbReference>
<dbReference type="InterPro" id="IPR051678">
    <property type="entry name" value="AGP_Transferase"/>
</dbReference>
<organism evidence="2 3">
    <name type="scientific">Rhizobium tumorigenes</name>
    <dbReference type="NCBI Taxonomy" id="2041385"/>
    <lineage>
        <taxon>Bacteria</taxon>
        <taxon>Pseudomonadati</taxon>
        <taxon>Pseudomonadota</taxon>
        <taxon>Alphaproteobacteria</taxon>
        <taxon>Hyphomicrobiales</taxon>
        <taxon>Rhizobiaceae</taxon>
        <taxon>Rhizobium/Agrobacterium group</taxon>
        <taxon>Rhizobium</taxon>
    </lineage>
</organism>
<sequence>MIRKLLSDQVPQWADLPITRVHSSGTDNALFRLGDELVLRIPIRQAAVALLCQELDWLPHLANLPLEIPTVRYRGVGAGYEFGIYDWIDGKAATPENVSDTREAAMALAGFLRALQLKATEGAPRAGTLNNRRGVPLAEMTGITAPAIEMLSDEIDTVAALDMWTSATAERCHPSPLWLHGDLKADNLLTKEGRLSAVIDWGLSAIGDPAADYASAWSWVDPSACQLFREVLELDDSEWRRAKGWALYGAVIALSYYRDRDNKPLCQQSRHTLARLGLLL</sequence>
<dbReference type="Gene3D" id="3.30.200.20">
    <property type="entry name" value="Phosphorylase Kinase, domain 1"/>
    <property type="match status" value="1"/>
</dbReference>
<evidence type="ECO:0000313" key="2">
    <source>
        <dbReference type="EMBL" id="WFR95641.1"/>
    </source>
</evidence>
<dbReference type="Pfam" id="PF01636">
    <property type="entry name" value="APH"/>
    <property type="match status" value="1"/>
</dbReference>
<accession>A0AAF1K5V7</accession>
<dbReference type="CDD" id="cd05155">
    <property type="entry name" value="APH_ChoK_like_1"/>
    <property type="match status" value="1"/>
</dbReference>
<dbReference type="SUPFAM" id="SSF56112">
    <property type="entry name" value="Protein kinase-like (PK-like)"/>
    <property type="match status" value="1"/>
</dbReference>
<reference evidence="3" key="2">
    <citation type="journal article" date="2023" name="MicrobiologyOpen">
        <title>Genomics of the tumorigenes clade of the family Rhizobiaceae and description of Rhizobium rhododendri sp. nov.</title>
        <authorList>
            <person name="Kuzmanovic N."/>
            <person name="diCenzo G.C."/>
            <person name="Bunk B."/>
            <person name="Sproeer C."/>
            <person name="Fruehling A."/>
            <person name="Neumann-Schaal M."/>
            <person name="Overmann J."/>
            <person name="Smalla K."/>
        </authorList>
    </citation>
    <scope>NUCLEOTIDE SEQUENCE [LARGE SCALE GENOMIC DNA]</scope>
    <source>
        <strain evidence="3">1078</strain>
    </source>
</reference>